<dbReference type="InterPro" id="IPR041681">
    <property type="entry name" value="PH_9"/>
</dbReference>
<evidence type="ECO:0000313" key="2">
    <source>
        <dbReference type="EMBL" id="GCC40143.1"/>
    </source>
</evidence>
<dbReference type="InterPro" id="IPR001849">
    <property type="entry name" value="PH_domain"/>
</dbReference>
<dbReference type="EMBL" id="BEZZ01038031">
    <property type="protein sequence ID" value="GCC40143.1"/>
    <property type="molecule type" value="Genomic_DNA"/>
</dbReference>
<dbReference type="SUPFAM" id="SSF50729">
    <property type="entry name" value="PH domain-like"/>
    <property type="match status" value="1"/>
</dbReference>
<feature type="non-terminal residue" evidence="2">
    <location>
        <position position="1"/>
    </location>
</feature>
<dbReference type="AlphaFoldDB" id="A0A401TBY6"/>
<dbReference type="InterPro" id="IPR011993">
    <property type="entry name" value="PH-like_dom_sf"/>
</dbReference>
<dbReference type="PANTHER" id="PTHR10663">
    <property type="entry name" value="GUANYL-NUCLEOTIDE EXCHANGE FACTOR"/>
    <property type="match status" value="1"/>
</dbReference>
<proteinExistence type="predicted"/>
<dbReference type="Pfam" id="PF15410">
    <property type="entry name" value="PH_9"/>
    <property type="match status" value="1"/>
</dbReference>
<sequence length="115" mass="12894">QEELGPSKQASEEAISIHHSLACRAEEYNKRPHVFRLKTADWRIFLFQAENAEQMSSWITRINLVAAMFSSPPFPAAVGSKRKFNRPILPSVTSKQSEVRFHAMPADQGASGLPE</sequence>
<organism evidence="2 3">
    <name type="scientific">Chiloscyllium punctatum</name>
    <name type="common">Brownbanded bambooshark</name>
    <name type="synonym">Hemiscyllium punctatum</name>
    <dbReference type="NCBI Taxonomy" id="137246"/>
    <lineage>
        <taxon>Eukaryota</taxon>
        <taxon>Metazoa</taxon>
        <taxon>Chordata</taxon>
        <taxon>Craniata</taxon>
        <taxon>Vertebrata</taxon>
        <taxon>Chondrichthyes</taxon>
        <taxon>Elasmobranchii</taxon>
        <taxon>Galeomorphii</taxon>
        <taxon>Galeoidea</taxon>
        <taxon>Orectolobiformes</taxon>
        <taxon>Hemiscylliidae</taxon>
        <taxon>Chiloscyllium</taxon>
    </lineage>
</organism>
<evidence type="ECO:0000313" key="3">
    <source>
        <dbReference type="Proteomes" id="UP000287033"/>
    </source>
</evidence>
<dbReference type="OrthoDB" id="2157641at2759"/>
<protein>
    <recommendedName>
        <fullName evidence="1">PH domain-containing protein</fullName>
    </recommendedName>
</protein>
<comment type="caution">
    <text evidence="2">The sequence shown here is derived from an EMBL/GenBank/DDBJ whole genome shotgun (WGS) entry which is preliminary data.</text>
</comment>
<dbReference type="Gene3D" id="2.30.29.30">
    <property type="entry name" value="Pleckstrin-homology domain (PH domain)/Phosphotyrosine-binding domain (PTB)"/>
    <property type="match status" value="1"/>
</dbReference>
<accession>A0A401TBY6</accession>
<reference evidence="2 3" key="1">
    <citation type="journal article" date="2018" name="Nat. Ecol. Evol.">
        <title>Shark genomes provide insights into elasmobranch evolution and the origin of vertebrates.</title>
        <authorList>
            <person name="Hara Y"/>
            <person name="Yamaguchi K"/>
            <person name="Onimaru K"/>
            <person name="Kadota M"/>
            <person name="Koyanagi M"/>
            <person name="Keeley SD"/>
            <person name="Tatsumi K"/>
            <person name="Tanaka K"/>
            <person name="Motone F"/>
            <person name="Kageyama Y"/>
            <person name="Nozu R"/>
            <person name="Adachi N"/>
            <person name="Nishimura O"/>
            <person name="Nakagawa R"/>
            <person name="Tanegashima C"/>
            <person name="Kiyatake I"/>
            <person name="Matsumoto R"/>
            <person name="Murakumo K"/>
            <person name="Nishida K"/>
            <person name="Terakita A"/>
            <person name="Kuratani S"/>
            <person name="Sato K"/>
            <person name="Hyodo S Kuraku.S."/>
        </authorList>
    </citation>
    <scope>NUCLEOTIDE SEQUENCE [LARGE SCALE GENOMIC DNA]</scope>
</reference>
<keyword evidence="3" id="KW-1185">Reference proteome</keyword>
<dbReference type="STRING" id="137246.A0A401TBY6"/>
<gene>
    <name evidence="2" type="ORF">chiPu_0024368</name>
</gene>
<name>A0A401TBY6_CHIPU</name>
<dbReference type="Proteomes" id="UP000287033">
    <property type="component" value="Unassembled WGS sequence"/>
</dbReference>
<evidence type="ECO:0000259" key="1">
    <source>
        <dbReference type="PROSITE" id="PS50003"/>
    </source>
</evidence>
<dbReference type="PANTHER" id="PTHR10663:SF338">
    <property type="entry name" value="PH AND SEC7 DOMAIN-CONTAINING PROTEIN 4"/>
    <property type="match status" value="1"/>
</dbReference>
<dbReference type="PROSITE" id="PS50003">
    <property type="entry name" value="PH_DOMAIN"/>
    <property type="match status" value="1"/>
</dbReference>
<feature type="domain" description="PH" evidence="1">
    <location>
        <begin position="1"/>
        <end position="67"/>
    </location>
</feature>